<dbReference type="OrthoDB" id="5235391at2759"/>
<dbReference type="AlphaFoldDB" id="A0A9P1GZZ4"/>
<name>A0A9P1GZZ4_9PEZI</name>
<keyword evidence="3" id="KW-1185">Reference proteome</keyword>
<keyword evidence="1" id="KW-0472">Membrane</keyword>
<dbReference type="Proteomes" id="UP000838763">
    <property type="component" value="Unassembled WGS sequence"/>
</dbReference>
<keyword evidence="1" id="KW-0812">Transmembrane</keyword>
<organism evidence="2 3">
    <name type="scientific">Parascedosporium putredinis</name>
    <dbReference type="NCBI Taxonomy" id="1442378"/>
    <lineage>
        <taxon>Eukaryota</taxon>
        <taxon>Fungi</taxon>
        <taxon>Dikarya</taxon>
        <taxon>Ascomycota</taxon>
        <taxon>Pezizomycotina</taxon>
        <taxon>Sordariomycetes</taxon>
        <taxon>Hypocreomycetidae</taxon>
        <taxon>Microascales</taxon>
        <taxon>Microascaceae</taxon>
        <taxon>Parascedosporium</taxon>
    </lineage>
</organism>
<evidence type="ECO:0000313" key="2">
    <source>
        <dbReference type="EMBL" id="CAI4213085.1"/>
    </source>
</evidence>
<sequence>MEQFEVADDASSGTGRDVDSKRKAVVTYERVQLIIRVPMLLFGYGVLALWLYIAIRWNQEDGARQNLPDAKPLGEVNMWFGIPIVCSLVRFSIIFDTWDIVALSSPTRTRARPGILLTHELLNIITMTCGVIFGYRSSYNEEYFDLAKSDNERYPLRLYT</sequence>
<evidence type="ECO:0000313" key="3">
    <source>
        <dbReference type="Proteomes" id="UP000838763"/>
    </source>
</evidence>
<accession>A0A9P1GZZ4</accession>
<protein>
    <submittedName>
        <fullName evidence="2">Uncharacterized protein</fullName>
    </submittedName>
</protein>
<feature type="transmembrane region" description="Helical" evidence="1">
    <location>
        <begin position="76"/>
        <end position="95"/>
    </location>
</feature>
<evidence type="ECO:0000256" key="1">
    <source>
        <dbReference type="SAM" id="Phobius"/>
    </source>
</evidence>
<proteinExistence type="predicted"/>
<keyword evidence="1" id="KW-1133">Transmembrane helix</keyword>
<feature type="transmembrane region" description="Helical" evidence="1">
    <location>
        <begin position="33"/>
        <end position="55"/>
    </location>
</feature>
<comment type="caution">
    <text evidence="2">The sequence shown here is derived from an EMBL/GenBank/DDBJ whole genome shotgun (WGS) entry which is preliminary data.</text>
</comment>
<dbReference type="EMBL" id="CALLCH030000007">
    <property type="protein sequence ID" value="CAI4213085.1"/>
    <property type="molecule type" value="Genomic_DNA"/>
</dbReference>
<feature type="transmembrane region" description="Helical" evidence="1">
    <location>
        <begin position="115"/>
        <end position="135"/>
    </location>
</feature>
<gene>
    <name evidence="2" type="ORF">PPNO1_LOCUS2837</name>
</gene>
<reference evidence="2" key="1">
    <citation type="submission" date="2022-11" db="EMBL/GenBank/DDBJ databases">
        <authorList>
            <person name="Scott C."/>
            <person name="Bruce N."/>
        </authorList>
    </citation>
    <scope>NUCLEOTIDE SEQUENCE</scope>
</reference>